<dbReference type="FunFam" id="1.10.533.10:FF:000058">
    <property type="entry name" value="death domain-containing protein CRADD isoform X1"/>
    <property type="match status" value="1"/>
</dbReference>
<accession>A0A8D2LG50</accession>
<evidence type="ECO:0000313" key="3">
    <source>
        <dbReference type="Proteomes" id="UP000694545"/>
    </source>
</evidence>
<dbReference type="InterPro" id="IPR000488">
    <property type="entry name" value="Death_dom"/>
</dbReference>
<feature type="domain" description="Death" evidence="1">
    <location>
        <begin position="35"/>
        <end position="104"/>
    </location>
</feature>
<evidence type="ECO:0000259" key="1">
    <source>
        <dbReference type="PROSITE" id="PS50017"/>
    </source>
</evidence>
<dbReference type="InterPro" id="IPR037926">
    <property type="entry name" value="CRADD_Death"/>
</dbReference>
<reference evidence="2" key="2">
    <citation type="submission" date="2025-09" db="UniProtKB">
        <authorList>
            <consortium name="Ensembl"/>
        </authorList>
    </citation>
    <scope>IDENTIFICATION</scope>
</reference>
<dbReference type="InterPro" id="IPR011029">
    <property type="entry name" value="DEATH-like_dom_sf"/>
</dbReference>
<evidence type="ECO:0000313" key="2">
    <source>
        <dbReference type="Ensembl" id="ENSVKKP00000021818.1"/>
    </source>
</evidence>
<dbReference type="Ensembl" id="ENSVKKT00000022363.1">
    <property type="protein sequence ID" value="ENSVKKP00000021818.1"/>
    <property type="gene ID" value="ENSVKKG00000014569.1"/>
</dbReference>
<dbReference type="PROSITE" id="PS50017">
    <property type="entry name" value="DEATH_DOMAIN"/>
    <property type="match status" value="1"/>
</dbReference>
<organism evidence="2 3">
    <name type="scientific">Varanus komodoensis</name>
    <name type="common">Komodo dragon</name>
    <dbReference type="NCBI Taxonomy" id="61221"/>
    <lineage>
        <taxon>Eukaryota</taxon>
        <taxon>Metazoa</taxon>
        <taxon>Chordata</taxon>
        <taxon>Craniata</taxon>
        <taxon>Vertebrata</taxon>
        <taxon>Euteleostomi</taxon>
        <taxon>Lepidosauria</taxon>
        <taxon>Squamata</taxon>
        <taxon>Bifurcata</taxon>
        <taxon>Unidentata</taxon>
        <taxon>Episquamata</taxon>
        <taxon>Toxicofera</taxon>
        <taxon>Anguimorpha</taxon>
        <taxon>Paleoanguimorpha</taxon>
        <taxon>Varanoidea</taxon>
        <taxon>Varanidae</taxon>
        <taxon>Varanus</taxon>
    </lineage>
</organism>
<proteinExistence type="predicted"/>
<dbReference type="InterPro" id="IPR037939">
    <property type="entry name" value="CRADD"/>
</dbReference>
<dbReference type="GO" id="GO:0070513">
    <property type="term" value="F:death domain binding"/>
    <property type="evidence" value="ECO:0007669"/>
    <property type="project" value="InterPro"/>
</dbReference>
<dbReference type="CDD" id="cd08319">
    <property type="entry name" value="Death_RAIDD"/>
    <property type="match status" value="1"/>
</dbReference>
<dbReference type="GO" id="GO:0005737">
    <property type="term" value="C:cytoplasm"/>
    <property type="evidence" value="ECO:0007669"/>
    <property type="project" value="TreeGrafter"/>
</dbReference>
<dbReference type="GO" id="GO:2001235">
    <property type="term" value="P:positive regulation of apoptotic signaling pathway"/>
    <property type="evidence" value="ECO:0007669"/>
    <property type="project" value="TreeGrafter"/>
</dbReference>
<dbReference type="AlphaFoldDB" id="A0A8D2LG50"/>
<dbReference type="PANTHER" id="PTHR15034:SF5">
    <property type="entry name" value="DEATH DOMAIN-CONTAINING PROTEIN CRADD"/>
    <property type="match status" value="1"/>
</dbReference>
<dbReference type="Proteomes" id="UP000694545">
    <property type="component" value="Unplaced"/>
</dbReference>
<protein>
    <recommendedName>
        <fullName evidence="1">Death domain-containing protein</fullName>
    </recommendedName>
</protein>
<dbReference type="SUPFAM" id="SSF47986">
    <property type="entry name" value="DEATH domain"/>
    <property type="match status" value="1"/>
</dbReference>
<dbReference type="Gene3D" id="1.10.533.10">
    <property type="entry name" value="Death Domain, Fas"/>
    <property type="match status" value="1"/>
</dbReference>
<name>A0A8D2LG50_VARKO</name>
<dbReference type="PANTHER" id="PTHR15034">
    <property type="entry name" value="DEATH DOMAIN-CONTAINING PROTEIN CRADD"/>
    <property type="match status" value="1"/>
</dbReference>
<dbReference type="GO" id="GO:0002020">
    <property type="term" value="F:protease binding"/>
    <property type="evidence" value="ECO:0007669"/>
    <property type="project" value="InterPro"/>
</dbReference>
<keyword evidence="3" id="KW-1185">Reference proteome</keyword>
<dbReference type="SMART" id="SM00005">
    <property type="entry name" value="DEATH"/>
    <property type="match status" value="1"/>
</dbReference>
<dbReference type="GO" id="GO:0007165">
    <property type="term" value="P:signal transduction"/>
    <property type="evidence" value="ECO:0007669"/>
    <property type="project" value="InterPro"/>
</dbReference>
<sequence>MHLEHHHFLEDRKQEKFLYDDIPGISQHILKNPPTDQQINKLARSLGPEWESIVLSLGLTCTDIYRCKADHPNNIHSQIVSAFISWRQRFGKKATMASLCAGLKLGEVDSSVIQQMFQ</sequence>
<dbReference type="Pfam" id="PF00531">
    <property type="entry name" value="Death"/>
    <property type="match status" value="1"/>
</dbReference>
<dbReference type="OMA" id="EEWIPSI"/>
<reference evidence="2" key="1">
    <citation type="submission" date="2025-08" db="UniProtKB">
        <authorList>
            <consortium name="Ensembl"/>
        </authorList>
    </citation>
    <scope>IDENTIFICATION</scope>
</reference>
<dbReference type="GO" id="GO:0071260">
    <property type="term" value="P:cellular response to mechanical stimulus"/>
    <property type="evidence" value="ECO:0007669"/>
    <property type="project" value="TreeGrafter"/>
</dbReference>